<accession>A0A4U8UZJ2</accession>
<dbReference type="InterPro" id="IPR034035">
    <property type="entry name" value="Astacin-like_dom"/>
</dbReference>
<evidence type="ECO:0000256" key="5">
    <source>
        <dbReference type="ARBA" id="ARBA00022801"/>
    </source>
</evidence>
<dbReference type="STRING" id="34508.A0A4U8UZJ2"/>
<dbReference type="PANTHER" id="PTHR10127:SF829">
    <property type="entry name" value="ZINC METALLOPROTEINASE NAS-6"/>
    <property type="match status" value="1"/>
</dbReference>
<dbReference type="SMART" id="SM00254">
    <property type="entry name" value="ShKT"/>
    <property type="match status" value="1"/>
</dbReference>
<dbReference type="GO" id="GO:0008270">
    <property type="term" value="F:zinc ion binding"/>
    <property type="evidence" value="ECO:0007669"/>
    <property type="project" value="UniProtKB-UniRule"/>
</dbReference>
<dbReference type="FunFam" id="3.40.390.10:FF:000015">
    <property type="entry name" value="Meprin A subunit"/>
    <property type="match status" value="1"/>
</dbReference>
<dbReference type="Gene3D" id="3.40.390.10">
    <property type="entry name" value="Collagenase (Catalytic Domain)"/>
    <property type="match status" value="1"/>
</dbReference>
<dbReference type="FunFam" id="1.10.10.1940:FF:000002">
    <property type="entry name" value="PHAryngeal gland Toxin-related"/>
    <property type="match status" value="1"/>
</dbReference>
<feature type="binding site" evidence="12">
    <location>
        <position position="174"/>
    </location>
    <ligand>
        <name>Zn(2+)</name>
        <dbReference type="ChEBI" id="CHEBI:29105"/>
        <note>catalytic</note>
    </ligand>
</feature>
<feature type="binding site" evidence="12">
    <location>
        <position position="164"/>
    </location>
    <ligand>
        <name>Zn(2+)</name>
        <dbReference type="ChEBI" id="CHEBI:29105"/>
        <note>catalytic</note>
    </ligand>
</feature>
<feature type="active site" evidence="12">
    <location>
        <position position="165"/>
    </location>
</feature>
<dbReference type="Proteomes" id="UP000298663">
    <property type="component" value="Unassembled WGS sequence"/>
</dbReference>
<evidence type="ECO:0000259" key="14">
    <source>
        <dbReference type="PROSITE" id="PS51670"/>
    </source>
</evidence>
<dbReference type="PROSITE" id="PS51670">
    <property type="entry name" value="SHKT"/>
    <property type="match status" value="1"/>
</dbReference>
<dbReference type="PANTHER" id="PTHR10127">
    <property type="entry name" value="DISCOIDIN, CUB, EGF, LAMININ , AND ZINC METALLOPROTEASE DOMAIN CONTAINING"/>
    <property type="match status" value="1"/>
</dbReference>
<dbReference type="InterPro" id="IPR024079">
    <property type="entry name" value="MetalloPept_cat_dom_sf"/>
</dbReference>
<dbReference type="Pfam" id="PF01400">
    <property type="entry name" value="Astacin"/>
    <property type="match status" value="1"/>
</dbReference>
<evidence type="ECO:0000256" key="12">
    <source>
        <dbReference type="PROSITE-ProRule" id="PRU01211"/>
    </source>
</evidence>
<dbReference type="InterPro" id="IPR001506">
    <property type="entry name" value="Peptidase_M12A"/>
</dbReference>
<keyword evidence="4 13" id="KW-0732">Signal</keyword>
<dbReference type="GO" id="GO:0006508">
    <property type="term" value="P:proteolysis"/>
    <property type="evidence" value="ECO:0007669"/>
    <property type="project" value="UniProtKB-KW"/>
</dbReference>
<keyword evidence="5 12" id="KW-0378">Hydrolase</keyword>
<feature type="binding site" evidence="12">
    <location>
        <position position="168"/>
    </location>
    <ligand>
        <name>Zn(2+)</name>
        <dbReference type="ChEBI" id="CHEBI:29105"/>
        <note>catalytic</note>
    </ligand>
</feature>
<reference evidence="16 17" key="2">
    <citation type="journal article" date="2019" name="G3 (Bethesda)">
        <title>Hybrid Assembly of the Genome of the Entomopathogenic Nematode Steinernema carpocapsae Identifies the X-Chromosome.</title>
        <authorList>
            <person name="Serra L."/>
            <person name="Macchietto M."/>
            <person name="Macias-Munoz A."/>
            <person name="McGill C.J."/>
            <person name="Rodriguez I.M."/>
            <person name="Rodriguez B."/>
            <person name="Murad R."/>
            <person name="Mortazavi A."/>
        </authorList>
    </citation>
    <scope>NUCLEOTIDE SEQUENCE [LARGE SCALE GENOMIC DNA]</scope>
    <source>
        <strain evidence="16 17">ALL</strain>
    </source>
</reference>
<evidence type="ECO:0000256" key="11">
    <source>
        <dbReference type="PROSITE-ProRule" id="PRU01005"/>
    </source>
</evidence>
<feature type="domain" description="Peptidase M12A" evidence="15">
    <location>
        <begin position="74"/>
        <end position="268"/>
    </location>
</feature>
<evidence type="ECO:0000256" key="13">
    <source>
        <dbReference type="RuleBase" id="RU361183"/>
    </source>
</evidence>
<feature type="signal peptide" evidence="13">
    <location>
        <begin position="1"/>
        <end position="23"/>
    </location>
</feature>
<gene>
    <name evidence="16" type="ORF">L596_005526</name>
</gene>
<evidence type="ECO:0000256" key="8">
    <source>
        <dbReference type="ARBA" id="ARBA00023145"/>
    </source>
</evidence>
<keyword evidence="9 11" id="KW-1015">Disulfide bond</keyword>
<evidence type="ECO:0000256" key="10">
    <source>
        <dbReference type="ARBA" id="ARBA00023180"/>
    </source>
</evidence>
<dbReference type="SMART" id="SM00235">
    <property type="entry name" value="ZnMc"/>
    <property type="match status" value="1"/>
</dbReference>
<dbReference type="EC" id="3.4.24.-" evidence="13"/>
<keyword evidence="6 12" id="KW-0862">Zinc</keyword>
<dbReference type="Pfam" id="PF01549">
    <property type="entry name" value="ShK"/>
    <property type="match status" value="1"/>
</dbReference>
<keyword evidence="10" id="KW-0325">Glycoprotein</keyword>
<evidence type="ECO:0000313" key="16">
    <source>
        <dbReference type="EMBL" id="TMS38902.1"/>
    </source>
</evidence>
<protein>
    <recommendedName>
        <fullName evidence="13">Metalloendopeptidase</fullName>
        <ecNumber evidence="13">3.4.24.-</ecNumber>
    </recommendedName>
</protein>
<sequence>MARVGVSIIVVISVVIHAGSVRSQISPSVFYSQLTPVLEQRSHHDTWIHSGKFQGDIDVDPSMFEQPDEGVFYNALKNRQLIWPDGAIPFELDTAFSQAELGRIERAFASYERSTCIRFVRRSDQEDFLYIKKGSGCYSQVGRVGGRQELSLGNGCLFHDIIVHELMHSVGFWHEHSRADRDDHINIRWENILPGMKEQFNKISAVLQDTLGENYDYESIMHYESAAFSRNGQNTIEAVVPDFTQIIGTVRDLSTTDIVKINKLYRCSSQIGRQQATPTATPTTTTAATTTTQHSPDVLIDVNSAACRDHFPDCPHFKGHCHKASFFFVMKSYCPLTCKHCSPKDD</sequence>
<evidence type="ECO:0000256" key="1">
    <source>
        <dbReference type="ARBA" id="ARBA00002657"/>
    </source>
</evidence>
<reference evidence="16 17" key="1">
    <citation type="journal article" date="2015" name="Genome Biol.">
        <title>Comparative genomics of Steinernema reveals deeply conserved gene regulatory networks.</title>
        <authorList>
            <person name="Dillman A.R."/>
            <person name="Macchietto M."/>
            <person name="Porter C.F."/>
            <person name="Rogers A."/>
            <person name="Williams B."/>
            <person name="Antoshechkin I."/>
            <person name="Lee M.M."/>
            <person name="Goodwin Z."/>
            <person name="Lu X."/>
            <person name="Lewis E.E."/>
            <person name="Goodrich-Blair H."/>
            <person name="Stock S.P."/>
            <person name="Adams B.J."/>
            <person name="Sternberg P.W."/>
            <person name="Mortazavi A."/>
        </authorList>
    </citation>
    <scope>NUCLEOTIDE SEQUENCE [LARGE SCALE GENOMIC DNA]</scope>
    <source>
        <strain evidence="16 17">ALL</strain>
    </source>
</reference>
<dbReference type="EMBL" id="AZBU02000001">
    <property type="protein sequence ID" value="TMS38902.1"/>
    <property type="molecule type" value="Genomic_DNA"/>
</dbReference>
<keyword evidence="8" id="KW-0865">Zymogen</keyword>
<keyword evidence="3 12" id="KW-0479">Metal-binding</keyword>
<evidence type="ECO:0000256" key="4">
    <source>
        <dbReference type="ARBA" id="ARBA00022729"/>
    </source>
</evidence>
<evidence type="ECO:0000256" key="3">
    <source>
        <dbReference type="ARBA" id="ARBA00022723"/>
    </source>
</evidence>
<evidence type="ECO:0000313" key="17">
    <source>
        <dbReference type="Proteomes" id="UP000298663"/>
    </source>
</evidence>
<feature type="domain" description="ShKT" evidence="14">
    <location>
        <begin position="307"/>
        <end position="341"/>
    </location>
</feature>
<comment type="function">
    <text evidence="1">Metalloprotease.</text>
</comment>
<name>A0A4U8UZJ2_STECR</name>
<keyword evidence="17" id="KW-1185">Reference proteome</keyword>
<evidence type="ECO:0000256" key="2">
    <source>
        <dbReference type="ARBA" id="ARBA00022670"/>
    </source>
</evidence>
<feature type="chain" id="PRO_5021021791" description="Metalloendopeptidase" evidence="13">
    <location>
        <begin position="24"/>
        <end position="346"/>
    </location>
</feature>
<dbReference type="Gene3D" id="1.10.10.1940">
    <property type="match status" value="1"/>
</dbReference>
<comment type="cofactor">
    <cofactor evidence="12 13">
        <name>Zn(2+)</name>
        <dbReference type="ChEBI" id="CHEBI:29105"/>
    </cofactor>
    <text evidence="12 13">Binds 1 zinc ion per subunit.</text>
</comment>
<keyword evidence="7 12" id="KW-0482">Metalloprotease</keyword>
<evidence type="ECO:0000256" key="6">
    <source>
        <dbReference type="ARBA" id="ARBA00022833"/>
    </source>
</evidence>
<comment type="caution">
    <text evidence="11">Lacks conserved residue(s) required for the propagation of feature annotation.</text>
</comment>
<dbReference type="InterPro" id="IPR003582">
    <property type="entry name" value="ShKT_dom"/>
</dbReference>
<dbReference type="PROSITE" id="PS51864">
    <property type="entry name" value="ASTACIN"/>
    <property type="match status" value="1"/>
</dbReference>
<dbReference type="PRINTS" id="PR00480">
    <property type="entry name" value="ASTACIN"/>
</dbReference>
<dbReference type="OrthoDB" id="291007at2759"/>
<dbReference type="AlphaFoldDB" id="A0A4U8UZJ2"/>
<evidence type="ECO:0000259" key="15">
    <source>
        <dbReference type="PROSITE" id="PS51864"/>
    </source>
</evidence>
<comment type="caution">
    <text evidence="16">The sequence shown here is derived from an EMBL/GenBank/DDBJ whole genome shotgun (WGS) entry which is preliminary data.</text>
</comment>
<evidence type="ECO:0000256" key="9">
    <source>
        <dbReference type="ARBA" id="ARBA00023157"/>
    </source>
</evidence>
<keyword evidence="2 12" id="KW-0645">Protease</keyword>
<proteinExistence type="predicted"/>
<evidence type="ECO:0000256" key="7">
    <source>
        <dbReference type="ARBA" id="ARBA00023049"/>
    </source>
</evidence>
<feature type="disulfide bond" evidence="11">
    <location>
        <begin position="307"/>
        <end position="341"/>
    </location>
</feature>
<dbReference type="GO" id="GO:0004222">
    <property type="term" value="F:metalloendopeptidase activity"/>
    <property type="evidence" value="ECO:0007669"/>
    <property type="project" value="UniProtKB-UniRule"/>
</dbReference>
<organism evidence="16 17">
    <name type="scientific">Steinernema carpocapsae</name>
    <name type="common">Entomopathogenic nematode</name>
    <dbReference type="NCBI Taxonomy" id="34508"/>
    <lineage>
        <taxon>Eukaryota</taxon>
        <taxon>Metazoa</taxon>
        <taxon>Ecdysozoa</taxon>
        <taxon>Nematoda</taxon>
        <taxon>Chromadorea</taxon>
        <taxon>Rhabditida</taxon>
        <taxon>Tylenchina</taxon>
        <taxon>Panagrolaimomorpha</taxon>
        <taxon>Strongyloidoidea</taxon>
        <taxon>Steinernematidae</taxon>
        <taxon>Steinernema</taxon>
    </lineage>
</organism>
<dbReference type="CDD" id="cd04280">
    <property type="entry name" value="ZnMc_astacin_like"/>
    <property type="match status" value="1"/>
</dbReference>
<dbReference type="InterPro" id="IPR006026">
    <property type="entry name" value="Peptidase_Metallo"/>
</dbReference>
<dbReference type="SUPFAM" id="SSF55486">
    <property type="entry name" value="Metalloproteases ('zincins'), catalytic domain"/>
    <property type="match status" value="1"/>
</dbReference>